<accession>A0A0G3WB83</accession>
<keyword evidence="3" id="KW-1185">Reference proteome</keyword>
<dbReference type="GO" id="GO:0003906">
    <property type="term" value="F:DNA-(apurinic or apyrimidinic site) endonuclease activity"/>
    <property type="evidence" value="ECO:0007669"/>
    <property type="project" value="InterPro"/>
</dbReference>
<dbReference type="AlphaFoldDB" id="A0A0G3WB83"/>
<evidence type="ECO:0000313" key="2">
    <source>
        <dbReference type="EMBL" id="AKL95140.1"/>
    </source>
</evidence>
<dbReference type="PATRIC" id="fig|84022.6.peg.1685"/>
<dbReference type="KEGG" id="cace:CACET_c16910"/>
<evidence type="ECO:0000313" key="3">
    <source>
        <dbReference type="Proteomes" id="UP000035704"/>
    </source>
</evidence>
<protein>
    <recommendedName>
        <fullName evidence="1">Formamidopyrimidine-DNA glycosylase catalytic domain-containing protein</fullName>
    </recommendedName>
</protein>
<dbReference type="EMBL" id="CP009687">
    <property type="protein sequence ID" value="AKL95140.1"/>
    <property type="molecule type" value="Genomic_DNA"/>
</dbReference>
<dbReference type="RefSeq" id="WP_044824088.1">
    <property type="nucleotide sequence ID" value="NZ_CP009687.1"/>
</dbReference>
<sequence length="142" mass="15767">MLELPEAVTIAKQIDDIIVGKKISVVTADQSPHKFAFYHGNPQDYHSLLAGKIINRAKSYGGMVEIRGENAVILLGDGVGIRFHDESAVRPPKHQLLIEFQDCTALSASIQMYGGLWCFKDGESDYVYYKIAKEKPSPLSQQ</sequence>
<dbReference type="Gene3D" id="3.20.190.10">
    <property type="entry name" value="MutM-like, N-terminal"/>
    <property type="match status" value="1"/>
</dbReference>
<dbReference type="GO" id="GO:0019104">
    <property type="term" value="F:DNA N-glycosylase activity"/>
    <property type="evidence" value="ECO:0007669"/>
    <property type="project" value="InterPro"/>
</dbReference>
<feature type="domain" description="Formamidopyrimidine-DNA glycosylase catalytic" evidence="1">
    <location>
        <begin position="2"/>
        <end position="116"/>
    </location>
</feature>
<evidence type="ECO:0000259" key="1">
    <source>
        <dbReference type="PROSITE" id="PS51068"/>
    </source>
</evidence>
<dbReference type="InterPro" id="IPR035937">
    <property type="entry name" value="FPG_N"/>
</dbReference>
<dbReference type="GO" id="GO:0008270">
    <property type="term" value="F:zinc ion binding"/>
    <property type="evidence" value="ECO:0007669"/>
    <property type="project" value="InterPro"/>
</dbReference>
<reference evidence="2 3" key="1">
    <citation type="submission" date="2014-10" db="EMBL/GenBank/DDBJ databases">
        <title>Genome sequence of Clostridium aceticum DSM 1496.</title>
        <authorList>
            <person name="Poehlein A."/>
            <person name="Schiel-Bengelsdorf B."/>
            <person name="Gottschalk G."/>
            <person name="Duerre P."/>
            <person name="Daniel R."/>
        </authorList>
    </citation>
    <scope>NUCLEOTIDE SEQUENCE [LARGE SCALE GENOMIC DNA]</scope>
    <source>
        <strain evidence="2 3">DSM 1496</strain>
    </source>
</reference>
<dbReference type="GO" id="GO:0006284">
    <property type="term" value="P:base-excision repair"/>
    <property type="evidence" value="ECO:0007669"/>
    <property type="project" value="InterPro"/>
</dbReference>
<dbReference type="STRING" id="84022.CACET_c16910"/>
<dbReference type="Proteomes" id="UP000035704">
    <property type="component" value="Chromosome"/>
</dbReference>
<gene>
    <name evidence="2" type="ORF">CACET_c16910</name>
</gene>
<dbReference type="PROSITE" id="PS51068">
    <property type="entry name" value="FPG_CAT"/>
    <property type="match status" value="1"/>
</dbReference>
<organism evidence="2 3">
    <name type="scientific">Clostridium aceticum</name>
    <dbReference type="NCBI Taxonomy" id="84022"/>
    <lineage>
        <taxon>Bacteria</taxon>
        <taxon>Bacillati</taxon>
        <taxon>Bacillota</taxon>
        <taxon>Clostridia</taxon>
        <taxon>Eubacteriales</taxon>
        <taxon>Clostridiaceae</taxon>
        <taxon>Clostridium</taxon>
    </lineage>
</organism>
<dbReference type="InterPro" id="IPR012319">
    <property type="entry name" value="FPG_cat"/>
</dbReference>
<dbReference type="OrthoDB" id="9800855at2"/>
<name>A0A0G3WB83_9CLOT</name>
<proteinExistence type="predicted"/>
<dbReference type="SUPFAM" id="SSF81624">
    <property type="entry name" value="N-terminal domain of MutM-like DNA repair proteins"/>
    <property type="match status" value="1"/>
</dbReference>